<dbReference type="RefSeq" id="WP_120238837.1">
    <property type="nucleotide sequence ID" value="NZ_RAPQ01000008.1"/>
</dbReference>
<sequence length="175" mass="20445">MKLSAKSFQLKDLRKREVQYTLVGVCILIYVVIIGLRMYKWNNHLNSDERIITLATFYESHPSGGTKSVSNSFSYFYNVDGKYYFESVVVDYIDKTEVGNGDKVQFIVVVSKKDPTIHCIIWNKKLNIQQPIGKIFNYKIDKETIQYYTMQIGLSPRGRLDSEKEIRLRKINLLK</sequence>
<evidence type="ECO:0000313" key="3">
    <source>
        <dbReference type="Proteomes" id="UP000284531"/>
    </source>
</evidence>
<gene>
    <name evidence="2" type="ORF">BXY64_1035</name>
</gene>
<keyword evidence="3" id="KW-1185">Reference proteome</keyword>
<reference evidence="2 3" key="1">
    <citation type="submission" date="2018-09" db="EMBL/GenBank/DDBJ databases">
        <title>Genomic Encyclopedia of Archaeal and Bacterial Type Strains, Phase II (KMG-II): from individual species to whole genera.</title>
        <authorList>
            <person name="Goeker M."/>
        </authorList>
    </citation>
    <scope>NUCLEOTIDE SEQUENCE [LARGE SCALE GENOMIC DNA]</scope>
    <source>
        <strain evidence="2 3">DSM 21950</strain>
    </source>
</reference>
<evidence type="ECO:0000313" key="2">
    <source>
        <dbReference type="EMBL" id="RKE04021.1"/>
    </source>
</evidence>
<name>A0A419X8F7_9BACT</name>
<keyword evidence="1" id="KW-1133">Transmembrane helix</keyword>
<evidence type="ECO:0000256" key="1">
    <source>
        <dbReference type="SAM" id="Phobius"/>
    </source>
</evidence>
<proteinExistence type="predicted"/>
<organism evidence="2 3">
    <name type="scientific">Marinifilum flexuosum</name>
    <dbReference type="NCBI Taxonomy" id="1117708"/>
    <lineage>
        <taxon>Bacteria</taxon>
        <taxon>Pseudomonadati</taxon>
        <taxon>Bacteroidota</taxon>
        <taxon>Bacteroidia</taxon>
        <taxon>Marinilabiliales</taxon>
        <taxon>Marinifilaceae</taxon>
    </lineage>
</organism>
<feature type="transmembrane region" description="Helical" evidence="1">
    <location>
        <begin position="20"/>
        <end position="39"/>
    </location>
</feature>
<comment type="caution">
    <text evidence="2">The sequence shown here is derived from an EMBL/GenBank/DDBJ whole genome shotgun (WGS) entry which is preliminary data.</text>
</comment>
<accession>A0A419X8F7</accession>
<dbReference type="Proteomes" id="UP000284531">
    <property type="component" value="Unassembled WGS sequence"/>
</dbReference>
<protein>
    <submittedName>
        <fullName evidence="2">Uncharacterized protein</fullName>
    </submittedName>
</protein>
<dbReference type="AlphaFoldDB" id="A0A419X8F7"/>
<dbReference type="EMBL" id="RAPQ01000008">
    <property type="protein sequence ID" value="RKE04021.1"/>
    <property type="molecule type" value="Genomic_DNA"/>
</dbReference>
<keyword evidence="1" id="KW-0812">Transmembrane</keyword>
<keyword evidence="1" id="KW-0472">Membrane</keyword>